<evidence type="ECO:0000256" key="9">
    <source>
        <dbReference type="SAM" id="MobiDB-lite"/>
    </source>
</evidence>
<evidence type="ECO:0000256" key="2">
    <source>
        <dbReference type="ARBA" id="ARBA00022553"/>
    </source>
</evidence>
<dbReference type="PROSITE" id="PS51285">
    <property type="entry name" value="AGC_KINASE_CTER"/>
    <property type="match status" value="1"/>
</dbReference>
<keyword evidence="5" id="KW-0418">Kinase</keyword>
<evidence type="ECO:0000256" key="3">
    <source>
        <dbReference type="ARBA" id="ARBA00022679"/>
    </source>
</evidence>
<evidence type="ECO:0000259" key="10">
    <source>
        <dbReference type="PROSITE" id="PS50011"/>
    </source>
</evidence>
<feature type="compositionally biased region" description="Basic and acidic residues" evidence="9">
    <location>
        <begin position="14"/>
        <end position="25"/>
    </location>
</feature>
<protein>
    <submittedName>
        <fullName evidence="13">Protein kinase C delta type-like</fullName>
    </submittedName>
</protein>
<evidence type="ECO:0000313" key="12">
    <source>
        <dbReference type="Proteomes" id="UP000186698"/>
    </source>
</evidence>
<name>A0A8J1KNX4_XENLA</name>
<dbReference type="SUPFAM" id="SSF56112">
    <property type="entry name" value="Protein kinase-like (PK-like)"/>
    <property type="match status" value="1"/>
</dbReference>
<feature type="binding site" evidence="7">
    <location>
        <position position="139"/>
    </location>
    <ligand>
        <name>ATP</name>
        <dbReference type="ChEBI" id="CHEBI:30616"/>
    </ligand>
</feature>
<feature type="compositionally biased region" description="Polar residues" evidence="9">
    <location>
        <begin position="1"/>
        <end position="13"/>
    </location>
</feature>
<dbReference type="InterPro" id="IPR017441">
    <property type="entry name" value="Protein_kinase_ATP_BS"/>
</dbReference>
<feature type="compositionally biased region" description="Basic and acidic residues" evidence="9">
    <location>
        <begin position="64"/>
        <end position="82"/>
    </location>
</feature>
<feature type="region of interest" description="Disordered" evidence="9">
    <location>
        <begin position="1"/>
        <end position="97"/>
    </location>
</feature>
<dbReference type="PROSITE" id="PS00107">
    <property type="entry name" value="PROTEIN_KINASE_ATP"/>
    <property type="match status" value="1"/>
</dbReference>
<proteinExistence type="inferred from homology"/>
<evidence type="ECO:0000313" key="13">
    <source>
        <dbReference type="RefSeq" id="XP_041419027.1"/>
    </source>
</evidence>
<keyword evidence="4 7" id="KW-0547">Nucleotide-binding</keyword>
<accession>A0A8J1KNX4</accession>
<evidence type="ECO:0000259" key="11">
    <source>
        <dbReference type="PROSITE" id="PS51285"/>
    </source>
</evidence>
<dbReference type="GO" id="GO:0004674">
    <property type="term" value="F:protein serine/threonine kinase activity"/>
    <property type="evidence" value="ECO:0000318"/>
    <property type="project" value="GO_Central"/>
</dbReference>
<dbReference type="InterPro" id="IPR008271">
    <property type="entry name" value="Ser/Thr_kinase_AS"/>
</dbReference>
<dbReference type="InterPro" id="IPR011009">
    <property type="entry name" value="Kinase-like_dom_sf"/>
</dbReference>
<dbReference type="PROSITE" id="PS00108">
    <property type="entry name" value="PROTEIN_KINASE_ST"/>
    <property type="match status" value="1"/>
</dbReference>
<dbReference type="RefSeq" id="XP_041419027.1">
    <property type="nucleotide sequence ID" value="XM_041563093.1"/>
</dbReference>
<evidence type="ECO:0000256" key="1">
    <source>
        <dbReference type="ARBA" id="ARBA00022527"/>
    </source>
</evidence>
<dbReference type="GO" id="GO:0005737">
    <property type="term" value="C:cytoplasm"/>
    <property type="evidence" value="ECO:0000318"/>
    <property type="project" value="GO_Central"/>
</dbReference>
<keyword evidence="2" id="KW-0597">Phosphoprotein</keyword>
<evidence type="ECO:0000256" key="7">
    <source>
        <dbReference type="PROSITE-ProRule" id="PRU10141"/>
    </source>
</evidence>
<feature type="domain" description="AGC-kinase C-terminal" evidence="11">
    <location>
        <begin position="363"/>
        <end position="423"/>
    </location>
</feature>
<dbReference type="InterPro" id="IPR000719">
    <property type="entry name" value="Prot_kinase_dom"/>
</dbReference>
<dbReference type="KEGG" id="xla:121393740"/>
<reference evidence="13" key="1">
    <citation type="submission" date="2025-08" db="UniProtKB">
        <authorList>
            <consortium name="RefSeq"/>
        </authorList>
    </citation>
    <scope>IDENTIFICATION</scope>
    <source>
        <strain evidence="13">J_2021</strain>
        <tissue evidence="13">Erythrocytes</tissue>
    </source>
</reference>
<keyword evidence="6 7" id="KW-0067">ATP-binding</keyword>
<dbReference type="Gene3D" id="1.10.510.10">
    <property type="entry name" value="Transferase(Phosphotransferase) domain 1"/>
    <property type="match status" value="1"/>
</dbReference>
<keyword evidence="12" id="KW-1185">Reference proteome</keyword>
<sequence>MDSTINMIKQIRSQLEEDSRMETHERVKRKREQSPETNNKRPHQKTERARERRRRKRERRRQRLLYEKKEEQRWKRPRSSDRDEAEEGESAWKRPHMDEERCDPLDISSYNFHHELGNGSFGNVMLASLPNRKKPVALKILKKENIKLKERYETEVKVMKLAWKCPFLCNIHAAFQTQLHAFIVMEYASGGSLQDLLNNRGYLDMDSVLYYAAEMVCGLQFLHSEGIIHRDFKPENILFSNKGHIKIADFGLAAENVFGNKTISGSIGTLHNMAPEMIQCQIYNSAVDWWAFGIVLSKMATGRSPFYEGRKAEKCIHFILNCQPSYSEQLSTELQDLLEKLLKKKPYQRLGFKGDIRIHPFFKSINWIKVERQNVEPPFQPEPQPNPDVSIPASALEVLNIDTASTHSYSLQDFTYLSPSWQA</sequence>
<comment type="similarity">
    <text evidence="8">Belongs to the protein kinase superfamily.</text>
</comment>
<gene>
    <name evidence="13" type="primary">LOC121393740</name>
</gene>
<dbReference type="PROSITE" id="PS50011">
    <property type="entry name" value="PROTEIN_KINASE_DOM"/>
    <property type="match status" value="1"/>
</dbReference>
<dbReference type="InterPro" id="IPR000961">
    <property type="entry name" value="AGC-kinase_C"/>
</dbReference>
<dbReference type="Gene3D" id="3.30.200.20">
    <property type="entry name" value="Phosphorylase Kinase, domain 1"/>
    <property type="match status" value="1"/>
</dbReference>
<evidence type="ECO:0000256" key="6">
    <source>
        <dbReference type="ARBA" id="ARBA00022840"/>
    </source>
</evidence>
<dbReference type="GO" id="GO:0005634">
    <property type="term" value="C:nucleus"/>
    <property type="evidence" value="ECO:0000318"/>
    <property type="project" value="GO_Central"/>
</dbReference>
<dbReference type="AlphaFoldDB" id="A0A8J1KNX4"/>
<feature type="domain" description="Protein kinase" evidence="10">
    <location>
        <begin position="110"/>
        <end position="362"/>
    </location>
</feature>
<organism evidence="12 13">
    <name type="scientific">Xenopus laevis</name>
    <name type="common">African clawed frog</name>
    <dbReference type="NCBI Taxonomy" id="8355"/>
    <lineage>
        <taxon>Eukaryota</taxon>
        <taxon>Metazoa</taxon>
        <taxon>Chordata</taxon>
        <taxon>Craniata</taxon>
        <taxon>Vertebrata</taxon>
        <taxon>Euteleostomi</taxon>
        <taxon>Amphibia</taxon>
        <taxon>Batrachia</taxon>
        <taxon>Anura</taxon>
        <taxon>Pipoidea</taxon>
        <taxon>Pipidae</taxon>
        <taxon>Xenopodinae</taxon>
        <taxon>Xenopus</taxon>
        <taxon>Xenopus</taxon>
    </lineage>
</organism>
<evidence type="ECO:0000256" key="8">
    <source>
        <dbReference type="RuleBase" id="RU000304"/>
    </source>
</evidence>
<evidence type="ECO:0000256" key="5">
    <source>
        <dbReference type="ARBA" id="ARBA00022777"/>
    </source>
</evidence>
<dbReference type="FunFam" id="1.10.510.10:FF:001110">
    <property type="entry name" value="AGC family protein kinase"/>
    <property type="match status" value="1"/>
</dbReference>
<dbReference type="Pfam" id="PF00069">
    <property type="entry name" value="Pkinase"/>
    <property type="match status" value="1"/>
</dbReference>
<keyword evidence="1 8" id="KW-0723">Serine/threonine-protein kinase</keyword>
<dbReference type="OrthoDB" id="341578at2759"/>
<dbReference type="GeneID" id="121393740"/>
<dbReference type="PANTHER" id="PTHR24351">
    <property type="entry name" value="RIBOSOMAL PROTEIN S6 KINASE"/>
    <property type="match status" value="1"/>
</dbReference>
<keyword evidence="3" id="KW-0808">Transferase</keyword>
<feature type="compositionally biased region" description="Basic residues" evidence="9">
    <location>
        <begin position="51"/>
        <end position="63"/>
    </location>
</feature>
<evidence type="ECO:0000256" key="4">
    <source>
        <dbReference type="ARBA" id="ARBA00022741"/>
    </source>
</evidence>
<dbReference type="GO" id="GO:0005524">
    <property type="term" value="F:ATP binding"/>
    <property type="evidence" value="ECO:0007669"/>
    <property type="project" value="UniProtKB-UniRule"/>
</dbReference>
<dbReference type="Proteomes" id="UP000186698">
    <property type="component" value="Chromosome 5L"/>
</dbReference>